<dbReference type="AlphaFoldDB" id="F7WCJ6"/>
<evidence type="ECO:0000256" key="4">
    <source>
        <dbReference type="ARBA" id="ARBA00022475"/>
    </source>
</evidence>
<evidence type="ECO:0000256" key="3">
    <source>
        <dbReference type="ARBA" id="ARBA00022466"/>
    </source>
</evidence>
<dbReference type="Pfam" id="PF02411">
    <property type="entry name" value="MerT"/>
    <property type="match status" value="1"/>
</dbReference>
<gene>
    <name evidence="13" type="ORF">SMAC_09674</name>
</gene>
<dbReference type="InterPro" id="IPR003457">
    <property type="entry name" value="Transprt_MerT"/>
</dbReference>
<evidence type="ECO:0000256" key="2">
    <source>
        <dbReference type="ARBA" id="ARBA00022448"/>
    </source>
</evidence>
<dbReference type="InParanoid" id="F7WCJ6"/>
<keyword evidence="5" id="KW-0997">Cell inner membrane</keyword>
<evidence type="ECO:0000256" key="12">
    <source>
        <dbReference type="SAM" id="Phobius"/>
    </source>
</evidence>
<keyword evidence="3" id="KW-0475">Mercuric resistance</keyword>
<keyword evidence="6 12" id="KW-0812">Transmembrane</keyword>
<reference evidence="13 14" key="1">
    <citation type="journal article" date="2010" name="PLoS Genet.">
        <title>De novo assembly of a 40 Mb eukaryotic genome from short sequence reads: Sordaria macrospora, a model organism for fungal morphogenesis.</title>
        <authorList>
            <person name="Nowrousian M."/>
            <person name="Stajich J."/>
            <person name="Chu M."/>
            <person name="Engh I."/>
            <person name="Espagne E."/>
            <person name="Halliday K."/>
            <person name="Kamerewerd J."/>
            <person name="Kempken F."/>
            <person name="Knab B."/>
            <person name="Kuo H.C."/>
            <person name="Osiewacz H.D."/>
            <person name="Poeggeler S."/>
            <person name="Read N."/>
            <person name="Seiler S."/>
            <person name="Smith K."/>
            <person name="Zickler D."/>
            <person name="Kueck U."/>
            <person name="Freitag M."/>
        </authorList>
    </citation>
    <scope>NUCLEOTIDE SEQUENCE [LARGE SCALE GENOMIC DNA]</scope>
    <source>
        <strain evidence="14">ATCC MYA-333 / DSM 997 / K(L3346) / K-hell</strain>
        <tissue evidence="13">Mycelium</tissue>
    </source>
</reference>
<keyword evidence="9 12" id="KW-1133">Transmembrane helix</keyword>
<keyword evidence="7" id="KW-0479">Metal-binding</keyword>
<dbReference type="Proteomes" id="UP000001881">
    <property type="component" value="Unassembled WGS sequence"/>
</dbReference>
<evidence type="ECO:0000256" key="5">
    <source>
        <dbReference type="ARBA" id="ARBA00022519"/>
    </source>
</evidence>
<evidence type="ECO:0000256" key="6">
    <source>
        <dbReference type="ARBA" id="ARBA00022692"/>
    </source>
</evidence>
<keyword evidence="10 12" id="KW-0472">Membrane</keyword>
<proteinExistence type="predicted"/>
<dbReference type="HOGENOM" id="CLU_151729_0_0_1"/>
<sequence>MVSTPEAGQPALTENHEPKQANWVAAGALIGAGLASACCVVPLLLVMLGISGAWIANLTALEPYKPYVAGVTLALLGYGFWHVYFKPKPPCEDGSYCARPQSAWTTKAVAPWLALPSPSWRSPSTGGHPGSIERKYP</sequence>
<accession>F7WCJ6</accession>
<feature type="transmembrane region" description="Helical" evidence="12">
    <location>
        <begin position="67"/>
        <end position="85"/>
    </location>
</feature>
<keyword evidence="14" id="KW-1185">Reference proteome</keyword>
<name>F7WCJ6_SORMK</name>
<evidence type="ECO:0000256" key="11">
    <source>
        <dbReference type="SAM" id="MobiDB-lite"/>
    </source>
</evidence>
<dbReference type="Gene3D" id="1.10.287.910">
    <property type="entry name" value="bacterial mercury transporter, merf"/>
    <property type="match status" value="1"/>
</dbReference>
<protein>
    <submittedName>
        <fullName evidence="13">WGS project CABT00000000 data, contig 2.145</fullName>
    </submittedName>
</protein>
<organism evidence="13 14">
    <name type="scientific">Sordaria macrospora (strain ATCC MYA-333 / DSM 997 / K(L3346) / K-hell)</name>
    <dbReference type="NCBI Taxonomy" id="771870"/>
    <lineage>
        <taxon>Eukaryota</taxon>
        <taxon>Fungi</taxon>
        <taxon>Dikarya</taxon>
        <taxon>Ascomycota</taxon>
        <taxon>Pezizomycotina</taxon>
        <taxon>Sordariomycetes</taxon>
        <taxon>Sordariomycetidae</taxon>
        <taxon>Sordariales</taxon>
        <taxon>Sordariaceae</taxon>
        <taxon>Sordaria</taxon>
    </lineage>
</organism>
<comment type="subcellular location">
    <subcellularLocation>
        <location evidence="1">Cell inner membrane</location>
        <topology evidence="1">Multi-pass membrane protein</topology>
    </subcellularLocation>
</comment>
<keyword evidence="2" id="KW-0813">Transport</keyword>
<evidence type="ECO:0000313" key="14">
    <source>
        <dbReference type="Proteomes" id="UP000001881"/>
    </source>
</evidence>
<comment type="caution">
    <text evidence="13">The sequence shown here is derived from an EMBL/GenBank/DDBJ whole genome shotgun (WGS) entry which is preliminary data.</text>
</comment>
<dbReference type="GO" id="GO:0046872">
    <property type="term" value="F:metal ion binding"/>
    <property type="evidence" value="ECO:0007669"/>
    <property type="project" value="UniProtKB-KW"/>
</dbReference>
<evidence type="ECO:0000256" key="10">
    <source>
        <dbReference type="ARBA" id="ARBA00023136"/>
    </source>
</evidence>
<dbReference type="GO" id="GO:0005886">
    <property type="term" value="C:plasma membrane"/>
    <property type="evidence" value="ECO:0007669"/>
    <property type="project" value="UniProtKB-SubCell"/>
</dbReference>
<feature type="region of interest" description="Disordered" evidence="11">
    <location>
        <begin position="116"/>
        <end position="137"/>
    </location>
</feature>
<evidence type="ECO:0000256" key="9">
    <source>
        <dbReference type="ARBA" id="ARBA00022989"/>
    </source>
</evidence>
<keyword evidence="8" id="KW-0476">Mercury</keyword>
<evidence type="ECO:0000256" key="1">
    <source>
        <dbReference type="ARBA" id="ARBA00004429"/>
    </source>
</evidence>
<evidence type="ECO:0000256" key="8">
    <source>
        <dbReference type="ARBA" id="ARBA00022914"/>
    </source>
</evidence>
<keyword evidence="4" id="KW-1003">Cell membrane</keyword>
<evidence type="ECO:0000313" key="13">
    <source>
        <dbReference type="EMBL" id="CCC14604.1"/>
    </source>
</evidence>
<dbReference type="GO" id="GO:0015097">
    <property type="term" value="F:mercury ion transmembrane transporter activity"/>
    <property type="evidence" value="ECO:0007669"/>
    <property type="project" value="InterPro"/>
</dbReference>
<evidence type="ECO:0000256" key="7">
    <source>
        <dbReference type="ARBA" id="ARBA00022723"/>
    </source>
</evidence>
<feature type="transmembrane region" description="Helical" evidence="12">
    <location>
        <begin position="23"/>
        <end position="55"/>
    </location>
</feature>
<dbReference type="EMBL" id="CABT02000145">
    <property type="protein sequence ID" value="CCC14604.1"/>
    <property type="molecule type" value="Genomic_DNA"/>
</dbReference>